<keyword evidence="1" id="KW-0560">Oxidoreductase</keyword>
<dbReference type="CDD" id="cd19094">
    <property type="entry name" value="AKR_Tas-like"/>
    <property type="match status" value="1"/>
</dbReference>
<sequence length="350" mass="39078">MEFRKLGRTDLDVSSICLGTMTWGEQNTEAEGHAQMDYSLEQGINFFDTAELYAVPPKPETKGRTEEIIGTWFKKTGNRDKVVLATKVVGRSVQDWHREDGSTSQLSRAQIMEAVDASLKRLQTDYIDLYQLHWPDRNVSGFGSVSNIWQAVDPAEDENAIHETLEVMQELVKAGKIRHVGLSNESPWGTMKFVQESEERGLPRIQSIQNAYSLVNRLFEVGGAEIAHRENVGLLAYSSLAQGYLTGKYRNGALPAGARKTLFKRLGRYENPFGQQAIDAYCDLAAELGVDPAIMALAFAHSRSFVTSVIIGATNMEQLATDIRAIDFEMTEEIVARINDIHLQYTNPCP</sequence>
<organism evidence="3 4">
    <name type="scientific">Pseudovibrio ascidiaceicola</name>
    <dbReference type="NCBI Taxonomy" id="285279"/>
    <lineage>
        <taxon>Bacteria</taxon>
        <taxon>Pseudomonadati</taxon>
        <taxon>Pseudomonadota</taxon>
        <taxon>Alphaproteobacteria</taxon>
        <taxon>Hyphomicrobiales</taxon>
        <taxon>Stappiaceae</taxon>
        <taxon>Pseudovibrio</taxon>
    </lineage>
</organism>
<accession>A0A1I3UUK9</accession>
<dbReference type="PANTHER" id="PTHR43364">
    <property type="entry name" value="NADH-SPECIFIC METHYLGLYOXAL REDUCTASE-RELATED"/>
    <property type="match status" value="1"/>
</dbReference>
<evidence type="ECO:0000259" key="2">
    <source>
        <dbReference type="Pfam" id="PF00248"/>
    </source>
</evidence>
<dbReference type="Gene3D" id="3.20.20.100">
    <property type="entry name" value="NADP-dependent oxidoreductase domain"/>
    <property type="match status" value="1"/>
</dbReference>
<feature type="domain" description="NADP-dependent oxidoreductase" evidence="2">
    <location>
        <begin position="16"/>
        <end position="341"/>
    </location>
</feature>
<dbReference type="Pfam" id="PF00248">
    <property type="entry name" value="Aldo_ket_red"/>
    <property type="match status" value="1"/>
</dbReference>
<dbReference type="EMBL" id="FOSK01000001">
    <property type="protein sequence ID" value="SFJ86612.1"/>
    <property type="molecule type" value="Genomic_DNA"/>
</dbReference>
<evidence type="ECO:0000313" key="3">
    <source>
        <dbReference type="EMBL" id="SFJ86612.1"/>
    </source>
</evidence>
<comment type="caution">
    <text evidence="3">The sequence shown here is derived from an EMBL/GenBank/DDBJ whole genome shotgun (WGS) entry which is preliminary data.</text>
</comment>
<keyword evidence="4" id="KW-1185">Reference proteome</keyword>
<evidence type="ECO:0000313" key="4">
    <source>
        <dbReference type="Proteomes" id="UP000199598"/>
    </source>
</evidence>
<protein>
    <submittedName>
        <fullName evidence="3">Predicted oxidoreductase</fullName>
    </submittedName>
</protein>
<dbReference type="InterPro" id="IPR050523">
    <property type="entry name" value="AKR_Detox_Biosynth"/>
</dbReference>
<dbReference type="Proteomes" id="UP000199598">
    <property type="component" value="Unassembled WGS sequence"/>
</dbReference>
<dbReference type="RefSeq" id="WP_063294454.1">
    <property type="nucleotide sequence ID" value="NZ_FOSK01000001.1"/>
</dbReference>
<reference evidence="3 4" key="1">
    <citation type="submission" date="2016-10" db="EMBL/GenBank/DDBJ databases">
        <authorList>
            <person name="Varghese N."/>
            <person name="Submissions S."/>
        </authorList>
    </citation>
    <scope>NUCLEOTIDE SEQUENCE [LARGE SCALE GENOMIC DNA]</scope>
    <source>
        <strain evidence="3 4">DSM 16392</strain>
    </source>
</reference>
<dbReference type="SUPFAM" id="SSF51430">
    <property type="entry name" value="NAD(P)-linked oxidoreductase"/>
    <property type="match status" value="1"/>
</dbReference>
<name>A0A1I3UUK9_9HYPH</name>
<dbReference type="InterPro" id="IPR036812">
    <property type="entry name" value="NAD(P)_OxRdtase_dom_sf"/>
</dbReference>
<dbReference type="PANTHER" id="PTHR43364:SF4">
    <property type="entry name" value="NAD(P)-LINKED OXIDOREDUCTASE SUPERFAMILY PROTEIN"/>
    <property type="match status" value="1"/>
</dbReference>
<dbReference type="InterPro" id="IPR023210">
    <property type="entry name" value="NADP_OxRdtase_dom"/>
</dbReference>
<proteinExistence type="predicted"/>
<evidence type="ECO:0000256" key="1">
    <source>
        <dbReference type="ARBA" id="ARBA00023002"/>
    </source>
</evidence>
<gene>
    <name evidence="3" type="ORF">SAMN04488518_10138</name>
</gene>